<sequence length="204" mass="23248">MQIGLDRQILETLDYDRALKRIRNDLQSDFIYAPHLAAVFHTAGDTLRTRLDTKLRSGTFEPRLPISLELPKASGFTPIRSILWPLERLSYQLVVDAIAPVAEDTLDRDRVYSYVLLEEDPMGFMFEPSGECYSAFRTRLLELCQDDNFSHVVAADVASFFESLYQHVLVNLLDSAGCESRLVNFLEKLLFAFTQKDSYGIVQG</sequence>
<proteinExistence type="predicted"/>
<dbReference type="AlphaFoldDB" id="A0A523XER1"/>
<organism evidence="1 2">
    <name type="scientific">candidate division TA06 bacterium</name>
    <dbReference type="NCBI Taxonomy" id="2250710"/>
    <lineage>
        <taxon>Bacteria</taxon>
        <taxon>Bacteria division TA06</taxon>
    </lineage>
</organism>
<accession>A0A523XER1</accession>
<dbReference type="EMBL" id="SOIP01000545">
    <property type="protein sequence ID" value="TET77753.1"/>
    <property type="molecule type" value="Genomic_DNA"/>
</dbReference>
<gene>
    <name evidence="1" type="ORF">E3J38_09480</name>
</gene>
<reference evidence="1 2" key="1">
    <citation type="submission" date="2019-03" db="EMBL/GenBank/DDBJ databases">
        <title>Metabolic potential of uncultured bacteria and archaea associated with petroleum seepage in deep-sea sediments.</title>
        <authorList>
            <person name="Dong X."/>
            <person name="Hubert C."/>
        </authorList>
    </citation>
    <scope>NUCLEOTIDE SEQUENCE [LARGE SCALE GENOMIC DNA]</scope>
    <source>
        <strain evidence="1">E29_bin36</strain>
    </source>
</reference>
<evidence type="ECO:0008006" key="3">
    <source>
        <dbReference type="Google" id="ProtNLM"/>
    </source>
</evidence>
<evidence type="ECO:0000313" key="2">
    <source>
        <dbReference type="Proteomes" id="UP000315534"/>
    </source>
</evidence>
<name>A0A523XER1_UNCT6</name>
<dbReference type="Proteomes" id="UP000315534">
    <property type="component" value="Unassembled WGS sequence"/>
</dbReference>
<evidence type="ECO:0000313" key="1">
    <source>
        <dbReference type="EMBL" id="TET77753.1"/>
    </source>
</evidence>
<protein>
    <recommendedName>
        <fullName evidence="3">Reverse transcriptase domain-containing protein</fullName>
    </recommendedName>
</protein>
<feature type="non-terminal residue" evidence="1">
    <location>
        <position position="204"/>
    </location>
</feature>
<comment type="caution">
    <text evidence="1">The sequence shown here is derived from an EMBL/GenBank/DDBJ whole genome shotgun (WGS) entry which is preliminary data.</text>
</comment>